<proteinExistence type="predicted"/>
<protein>
    <submittedName>
        <fullName evidence="3">Uncharacterized protein</fullName>
    </submittedName>
</protein>
<keyword evidence="2" id="KW-0472">Membrane</keyword>
<accession>A0ABU6J3W7</accession>
<keyword evidence="4" id="KW-1185">Reference proteome</keyword>
<dbReference type="RefSeq" id="WP_326504968.1">
    <property type="nucleotide sequence ID" value="NZ_JAWIIV010000002.1"/>
</dbReference>
<gene>
    <name evidence="3" type="ORF">RY831_03580</name>
</gene>
<dbReference type="EMBL" id="JAWIIV010000002">
    <property type="protein sequence ID" value="MEC4718215.1"/>
    <property type="molecule type" value="Genomic_DNA"/>
</dbReference>
<reference evidence="3 4" key="1">
    <citation type="submission" date="2023-10" db="EMBL/GenBank/DDBJ databases">
        <title>Noviherbaspirillum sp. CPCC 100848 genome assembly.</title>
        <authorList>
            <person name="Li X.Y."/>
            <person name="Fang X.M."/>
        </authorList>
    </citation>
    <scope>NUCLEOTIDE SEQUENCE [LARGE SCALE GENOMIC DNA]</scope>
    <source>
        <strain evidence="3 4">CPCC 100848</strain>
    </source>
</reference>
<sequence length="111" mass="11971">MASQTTKTLLGYSLIGLAGPVTVILWPYLGAWTLLTLLPLLLVARSMTSVREDTNAIDADALTDAEDESGRDSDYKGPTLEEELRLNPAYSMVAGNVHHNITSTDPNPNSL</sequence>
<comment type="caution">
    <text evidence="3">The sequence shown here is derived from an EMBL/GenBank/DDBJ whole genome shotgun (WGS) entry which is preliminary data.</text>
</comment>
<evidence type="ECO:0000256" key="2">
    <source>
        <dbReference type="SAM" id="Phobius"/>
    </source>
</evidence>
<organism evidence="3 4">
    <name type="scientific">Noviherbaspirillum album</name>
    <dbReference type="NCBI Taxonomy" id="3080276"/>
    <lineage>
        <taxon>Bacteria</taxon>
        <taxon>Pseudomonadati</taxon>
        <taxon>Pseudomonadota</taxon>
        <taxon>Betaproteobacteria</taxon>
        <taxon>Burkholderiales</taxon>
        <taxon>Oxalobacteraceae</taxon>
        <taxon>Noviherbaspirillum</taxon>
    </lineage>
</organism>
<evidence type="ECO:0000256" key="1">
    <source>
        <dbReference type="SAM" id="MobiDB-lite"/>
    </source>
</evidence>
<evidence type="ECO:0000313" key="4">
    <source>
        <dbReference type="Proteomes" id="UP001352263"/>
    </source>
</evidence>
<name>A0ABU6J3W7_9BURK</name>
<evidence type="ECO:0000313" key="3">
    <source>
        <dbReference type="EMBL" id="MEC4718215.1"/>
    </source>
</evidence>
<feature type="region of interest" description="Disordered" evidence="1">
    <location>
        <begin position="55"/>
        <end position="79"/>
    </location>
</feature>
<keyword evidence="2" id="KW-0812">Transmembrane</keyword>
<feature type="transmembrane region" description="Helical" evidence="2">
    <location>
        <begin position="23"/>
        <end position="44"/>
    </location>
</feature>
<keyword evidence="2" id="KW-1133">Transmembrane helix</keyword>
<dbReference type="Proteomes" id="UP001352263">
    <property type="component" value="Unassembled WGS sequence"/>
</dbReference>